<accession>A0ABZ0SJM0</accession>
<keyword evidence="5" id="KW-0812">Transmembrane</keyword>
<evidence type="ECO:0000256" key="3">
    <source>
        <dbReference type="PROSITE-ProRule" id="PRU00284"/>
    </source>
</evidence>
<keyword evidence="8" id="KW-1185">Reference proteome</keyword>
<gene>
    <name evidence="7" type="primary">tsr_2</name>
    <name evidence="7" type="ORF">Thiowin_04707</name>
</gene>
<organism evidence="7 8">
    <name type="scientific">Thiorhodovibrio winogradskyi</name>
    <dbReference type="NCBI Taxonomy" id="77007"/>
    <lineage>
        <taxon>Bacteria</taxon>
        <taxon>Pseudomonadati</taxon>
        <taxon>Pseudomonadota</taxon>
        <taxon>Gammaproteobacteria</taxon>
        <taxon>Chromatiales</taxon>
        <taxon>Chromatiaceae</taxon>
        <taxon>Thiorhodovibrio</taxon>
    </lineage>
</organism>
<dbReference type="Pfam" id="PF00015">
    <property type="entry name" value="MCPsignal"/>
    <property type="match status" value="1"/>
</dbReference>
<dbReference type="PANTHER" id="PTHR43531:SF11">
    <property type="entry name" value="METHYL-ACCEPTING CHEMOTAXIS PROTEIN 3"/>
    <property type="match status" value="1"/>
</dbReference>
<feature type="transmembrane region" description="Helical" evidence="5">
    <location>
        <begin position="25"/>
        <end position="45"/>
    </location>
</feature>
<evidence type="ECO:0000313" key="8">
    <source>
        <dbReference type="Proteomes" id="UP001432180"/>
    </source>
</evidence>
<dbReference type="PROSITE" id="PS50111">
    <property type="entry name" value="CHEMOTAXIS_TRANSDUC_2"/>
    <property type="match status" value="1"/>
</dbReference>
<dbReference type="Gene3D" id="1.10.287.950">
    <property type="entry name" value="Methyl-accepting chemotaxis protein"/>
    <property type="match status" value="1"/>
</dbReference>
<comment type="similarity">
    <text evidence="2">Belongs to the methyl-accepting chemotaxis (MCP) protein family.</text>
</comment>
<keyword evidence="5" id="KW-1133">Transmembrane helix</keyword>
<evidence type="ECO:0000313" key="7">
    <source>
        <dbReference type="EMBL" id="WPL19570.1"/>
    </source>
</evidence>
<keyword evidence="4" id="KW-0175">Coiled coil</keyword>
<keyword evidence="5" id="KW-0472">Membrane</keyword>
<keyword evidence="1" id="KW-0145">Chemotaxis</keyword>
<dbReference type="Pfam" id="PF13682">
    <property type="entry name" value="CZB"/>
    <property type="match status" value="2"/>
</dbReference>
<dbReference type="RefSeq" id="WP_328985319.1">
    <property type="nucleotide sequence ID" value="NZ_CP121472.1"/>
</dbReference>
<protein>
    <submittedName>
        <fullName evidence="7">Serine chemoreceptor protein</fullName>
    </submittedName>
</protein>
<dbReference type="InterPro" id="IPR051310">
    <property type="entry name" value="MCP_chemotaxis"/>
</dbReference>
<reference evidence="7 8" key="1">
    <citation type="journal article" date="2023" name="Microorganisms">
        <title>Thiorhodovibrio frisius and Trv. litoralis spp. nov., Two Novel Members from a Clade of Fastidious Purple Sulfur Bacteria That Exhibit Unique Red-Shifted Light-Harvesting Capabilities.</title>
        <authorList>
            <person name="Methner A."/>
            <person name="Kuzyk S.B."/>
            <person name="Petersen J."/>
            <person name="Bauer S."/>
            <person name="Brinkmann H."/>
            <person name="Sichau K."/>
            <person name="Wanner G."/>
            <person name="Wolf J."/>
            <person name="Neumann-Schaal M."/>
            <person name="Henke P."/>
            <person name="Tank M."/>
            <person name="Sproer C."/>
            <person name="Bunk B."/>
            <person name="Overmann J."/>
        </authorList>
    </citation>
    <scope>NUCLEOTIDE SEQUENCE [LARGE SCALE GENOMIC DNA]</scope>
    <source>
        <strain evidence="7 8">DSM 6702</strain>
    </source>
</reference>
<evidence type="ECO:0000259" key="6">
    <source>
        <dbReference type="PROSITE" id="PS50111"/>
    </source>
</evidence>
<keyword evidence="3" id="KW-0807">Transducer</keyword>
<evidence type="ECO:0000256" key="2">
    <source>
        <dbReference type="ARBA" id="ARBA00029447"/>
    </source>
</evidence>
<evidence type="ECO:0000256" key="1">
    <source>
        <dbReference type="ARBA" id="ARBA00022500"/>
    </source>
</evidence>
<dbReference type="SUPFAM" id="SSF58104">
    <property type="entry name" value="Methyl-accepting chemotaxis protein (MCP) signaling domain"/>
    <property type="match status" value="1"/>
</dbReference>
<feature type="coiled-coil region" evidence="4">
    <location>
        <begin position="597"/>
        <end position="635"/>
    </location>
</feature>
<dbReference type="Gene3D" id="1.20.120.30">
    <property type="entry name" value="Aspartate receptor, ligand-binding domain"/>
    <property type="match status" value="2"/>
</dbReference>
<dbReference type="SMART" id="SM00283">
    <property type="entry name" value="MA"/>
    <property type="match status" value="1"/>
</dbReference>
<proteinExistence type="inferred from homology"/>
<dbReference type="Proteomes" id="UP001432180">
    <property type="component" value="Chromosome"/>
</dbReference>
<name>A0ABZ0SJM0_9GAMM</name>
<dbReference type="EMBL" id="CP121472">
    <property type="protein sequence ID" value="WPL19570.1"/>
    <property type="molecule type" value="Genomic_DNA"/>
</dbReference>
<evidence type="ECO:0000256" key="5">
    <source>
        <dbReference type="SAM" id="Phobius"/>
    </source>
</evidence>
<sequence>MTKTAETKHKRASANGGGMRLRTKILLGFGTVLVLMILAAGWSFLGLSSILGLSDKVVEADNLRTDLGQREIDHLNWANSLSRYVFNDDSSNFDLQLDPRQCSFGLWYYGEGRRQAEALFPSIKPLLASIEAPHAALHETARGIRDVYQAADPQLSERAQALELGHVEWASEVKSAILEQARQLDVELDHTQCALGQFLYGPQRSDFHQAYPAIDAVFSALEDPHQRLHESAASMQRPLLIGDFDAAKQIFNDDTLPNLAEVRAGLDQVQSMATARVAGVRAARDIYNNATLPELRKVQQDLSAMGEIVGNDSKQFQTRLIADGQTTQGVQVGVTLVSVLVAAALALGITASILKQLGGEPADLKLLAQRLGRGDLTRALKLKSGDTSSLAAGMANMVDELKKIVGEVRSGADSLSSASSQVSSTAQSLSQSSTEQAASVEETSAGIEQLNASVGQNSDNARRTDEMARTAADEARQGGEAVNRTVAAMKDIASKIGMIEEIAYKTNLLALNAAIEAARAGQHGKGFTVVAAEVRKLAESSGTTAREINDLAGGSVHIAEEAGKLLQATVPKIVQTAELIGEIASASREQASGVRQINDAMGQLDQATQQNAAASEQLAATSEELSAQAQQLQESMSFFTLSKNA</sequence>
<evidence type="ECO:0000256" key="4">
    <source>
        <dbReference type="SAM" id="Coils"/>
    </source>
</evidence>
<dbReference type="InterPro" id="IPR025991">
    <property type="entry name" value="Chemoreceptor_zinc-bind_dom"/>
</dbReference>
<feature type="domain" description="Methyl-accepting transducer" evidence="6">
    <location>
        <begin position="411"/>
        <end position="626"/>
    </location>
</feature>
<dbReference type="PANTHER" id="PTHR43531">
    <property type="entry name" value="PROTEIN ICFG"/>
    <property type="match status" value="1"/>
</dbReference>
<dbReference type="InterPro" id="IPR004089">
    <property type="entry name" value="MCPsignal_dom"/>
</dbReference>